<dbReference type="GO" id="GO:0008610">
    <property type="term" value="P:lipid biosynthetic process"/>
    <property type="evidence" value="ECO:0007669"/>
    <property type="project" value="UniProtKB-ARBA"/>
</dbReference>
<gene>
    <name evidence="3" type="ORF">METZ01_LOCUS196035</name>
</gene>
<evidence type="ECO:0000259" key="2">
    <source>
        <dbReference type="Pfam" id="PF00487"/>
    </source>
</evidence>
<dbReference type="PANTHER" id="PTHR19353">
    <property type="entry name" value="FATTY ACID DESATURASE 2"/>
    <property type="match status" value="1"/>
</dbReference>
<evidence type="ECO:0000313" key="3">
    <source>
        <dbReference type="EMBL" id="SVB43181.1"/>
    </source>
</evidence>
<dbReference type="InterPro" id="IPR012171">
    <property type="entry name" value="Fatty_acid_desaturase"/>
</dbReference>
<dbReference type="PANTHER" id="PTHR19353:SF19">
    <property type="entry name" value="DELTA(5) FATTY ACID DESATURASE C-RELATED"/>
    <property type="match status" value="1"/>
</dbReference>
<protein>
    <recommendedName>
        <fullName evidence="2">Fatty acid desaturase domain-containing protein</fullName>
    </recommendedName>
</protein>
<keyword evidence="1" id="KW-0812">Transmembrane</keyword>
<dbReference type="EMBL" id="UINC01041637">
    <property type="protein sequence ID" value="SVB43181.1"/>
    <property type="molecule type" value="Genomic_DNA"/>
</dbReference>
<dbReference type="AlphaFoldDB" id="A0A382DZN4"/>
<feature type="domain" description="Fatty acid desaturase" evidence="2">
    <location>
        <begin position="53"/>
        <end position="293"/>
    </location>
</feature>
<keyword evidence="1" id="KW-0472">Membrane</keyword>
<name>A0A382DZN4_9ZZZZ</name>
<accession>A0A382DZN4</accession>
<sequence length="331" mass="39599">MKVDLDKWYLCDLDKERYVQLKEKSDWAGFQHVGLFFISLFFFGYLSYFFWGTWLGIIFLLIYGNIYSCSNPIWHETGHRTAFKTDLYNKIFYQIGSFMTNFDPTRWRWSHFNHHSHTLFTKDPYDFEIEIRKPTDLLFFASRIIPFGGFLYIHKLPHLETLQHALGITTNVMKDCIPKKQQNKCRLIARIHVLIWILIFTVSIIYQSWFPIIYIILPTFYGNTLFELFGLTQHAGLSNNIKDHRISTRTVILNPIFSFLYWHMEYHIEHHMFPMIPSYNLKKLHHLIKDDLPIPKKNLWNAYKEIIPAVIKQTKDPNYKINVILPAPKIN</sequence>
<dbReference type="InterPro" id="IPR005804">
    <property type="entry name" value="FA_desaturase_dom"/>
</dbReference>
<proteinExistence type="predicted"/>
<dbReference type="Pfam" id="PF00487">
    <property type="entry name" value="FA_desaturase"/>
    <property type="match status" value="1"/>
</dbReference>
<evidence type="ECO:0000256" key="1">
    <source>
        <dbReference type="SAM" id="Phobius"/>
    </source>
</evidence>
<reference evidence="3" key="1">
    <citation type="submission" date="2018-05" db="EMBL/GenBank/DDBJ databases">
        <authorList>
            <person name="Lanie J.A."/>
            <person name="Ng W.-L."/>
            <person name="Kazmierczak K.M."/>
            <person name="Andrzejewski T.M."/>
            <person name="Davidsen T.M."/>
            <person name="Wayne K.J."/>
            <person name="Tettelin H."/>
            <person name="Glass J.I."/>
            <person name="Rusch D."/>
            <person name="Podicherti R."/>
            <person name="Tsui H.-C.T."/>
            <person name="Winkler M.E."/>
        </authorList>
    </citation>
    <scope>NUCLEOTIDE SEQUENCE</scope>
</reference>
<feature type="transmembrane region" description="Helical" evidence="1">
    <location>
        <begin position="187"/>
        <end position="206"/>
    </location>
</feature>
<dbReference type="GO" id="GO:0016020">
    <property type="term" value="C:membrane"/>
    <property type="evidence" value="ECO:0007669"/>
    <property type="project" value="TreeGrafter"/>
</dbReference>
<organism evidence="3">
    <name type="scientific">marine metagenome</name>
    <dbReference type="NCBI Taxonomy" id="408172"/>
    <lineage>
        <taxon>unclassified sequences</taxon>
        <taxon>metagenomes</taxon>
        <taxon>ecological metagenomes</taxon>
    </lineage>
</organism>
<keyword evidence="1" id="KW-1133">Transmembrane helix</keyword>
<feature type="transmembrane region" description="Helical" evidence="1">
    <location>
        <begin position="35"/>
        <end position="63"/>
    </location>
</feature>
<dbReference type="GO" id="GO:0016717">
    <property type="term" value="F:oxidoreductase activity, acting on paired donors, with oxidation of a pair of donors resulting in the reduction of molecular oxygen to two molecules of water"/>
    <property type="evidence" value="ECO:0007669"/>
    <property type="project" value="TreeGrafter"/>
</dbReference>